<evidence type="ECO:0000256" key="6">
    <source>
        <dbReference type="ARBA" id="ARBA00022723"/>
    </source>
</evidence>
<dbReference type="InterPro" id="IPR001697">
    <property type="entry name" value="Pyr_Knase"/>
</dbReference>
<evidence type="ECO:0000256" key="7">
    <source>
        <dbReference type="ARBA" id="ARBA00022741"/>
    </source>
</evidence>
<dbReference type="InterPro" id="IPR015795">
    <property type="entry name" value="Pyrv_Knase_C"/>
</dbReference>
<dbReference type="SUPFAM" id="SSF50800">
    <property type="entry name" value="PK beta-barrel domain-like"/>
    <property type="match status" value="1"/>
</dbReference>
<feature type="region of interest" description="Disordered" evidence="14">
    <location>
        <begin position="306"/>
        <end position="325"/>
    </location>
</feature>
<protein>
    <recommendedName>
        <fullName evidence="4 13">Pyruvate kinase</fullName>
        <ecNumber evidence="4 13">2.7.1.40</ecNumber>
    </recommendedName>
</protein>
<reference evidence="17 18" key="1">
    <citation type="journal article" date="2015" name="Sci. Rep.">
        <title>Genome of the facultative scuticociliatosis pathogen Pseudocohnilembus persalinus provides insight into its virulence through horizontal gene transfer.</title>
        <authorList>
            <person name="Xiong J."/>
            <person name="Wang G."/>
            <person name="Cheng J."/>
            <person name="Tian M."/>
            <person name="Pan X."/>
            <person name="Warren A."/>
            <person name="Jiang C."/>
            <person name="Yuan D."/>
            <person name="Miao W."/>
        </authorList>
    </citation>
    <scope>NUCLEOTIDE SEQUENCE [LARGE SCALE GENOMIC DNA]</scope>
    <source>
        <strain evidence="17">36N120E</strain>
    </source>
</reference>
<dbReference type="Pfam" id="PF02887">
    <property type="entry name" value="PK_C"/>
    <property type="match status" value="1"/>
</dbReference>
<feature type="domain" description="Pyruvate kinase C-terminal" evidence="16">
    <location>
        <begin position="522"/>
        <end position="636"/>
    </location>
</feature>
<dbReference type="InterPro" id="IPR040442">
    <property type="entry name" value="Pyrv_kinase-like_dom_sf"/>
</dbReference>
<dbReference type="UniPathway" id="UPA00109">
    <property type="reaction ID" value="UER00188"/>
</dbReference>
<dbReference type="Proteomes" id="UP000054937">
    <property type="component" value="Unassembled WGS sequence"/>
</dbReference>
<comment type="pathway">
    <text evidence="2 13">Carbohydrate degradation; glycolysis; pyruvate from D-glyceraldehyde 3-phosphate: step 5/5.</text>
</comment>
<dbReference type="InterPro" id="IPR011037">
    <property type="entry name" value="Pyrv_Knase-like_insert_dom_sf"/>
</dbReference>
<dbReference type="InterPro" id="IPR015813">
    <property type="entry name" value="Pyrv/PenolPyrv_kinase-like_dom"/>
</dbReference>
<evidence type="ECO:0000313" key="18">
    <source>
        <dbReference type="Proteomes" id="UP000054937"/>
    </source>
</evidence>
<comment type="caution">
    <text evidence="17">The sequence shown here is derived from an EMBL/GenBank/DDBJ whole genome shotgun (WGS) entry which is preliminary data.</text>
</comment>
<accession>A0A0V0R799</accession>
<evidence type="ECO:0000256" key="1">
    <source>
        <dbReference type="ARBA" id="ARBA00001958"/>
    </source>
</evidence>
<evidence type="ECO:0000313" key="17">
    <source>
        <dbReference type="EMBL" id="KRX10240.1"/>
    </source>
</evidence>
<feature type="compositionally biased region" description="Polar residues" evidence="14">
    <location>
        <begin position="1"/>
        <end position="11"/>
    </location>
</feature>
<dbReference type="OMA" id="CNILESM"/>
<evidence type="ECO:0000256" key="8">
    <source>
        <dbReference type="ARBA" id="ARBA00022777"/>
    </source>
</evidence>
<evidence type="ECO:0000256" key="3">
    <source>
        <dbReference type="ARBA" id="ARBA00008663"/>
    </source>
</evidence>
<organism evidence="17 18">
    <name type="scientific">Pseudocohnilembus persalinus</name>
    <name type="common">Ciliate</name>
    <dbReference type="NCBI Taxonomy" id="266149"/>
    <lineage>
        <taxon>Eukaryota</taxon>
        <taxon>Sar</taxon>
        <taxon>Alveolata</taxon>
        <taxon>Ciliophora</taxon>
        <taxon>Intramacronucleata</taxon>
        <taxon>Oligohymenophorea</taxon>
        <taxon>Scuticociliatia</taxon>
        <taxon>Philasterida</taxon>
        <taxon>Pseudocohnilembidae</taxon>
        <taxon>Pseudocohnilembus</taxon>
    </lineage>
</organism>
<comment type="catalytic activity">
    <reaction evidence="13">
        <text>pyruvate + ATP = phosphoenolpyruvate + ADP + H(+)</text>
        <dbReference type="Rhea" id="RHEA:18157"/>
        <dbReference type="ChEBI" id="CHEBI:15361"/>
        <dbReference type="ChEBI" id="CHEBI:15378"/>
        <dbReference type="ChEBI" id="CHEBI:30616"/>
        <dbReference type="ChEBI" id="CHEBI:58702"/>
        <dbReference type="ChEBI" id="CHEBI:456216"/>
        <dbReference type="EC" id="2.7.1.40"/>
    </reaction>
</comment>
<evidence type="ECO:0000256" key="10">
    <source>
        <dbReference type="ARBA" id="ARBA00022842"/>
    </source>
</evidence>
<evidence type="ECO:0000256" key="5">
    <source>
        <dbReference type="ARBA" id="ARBA00022679"/>
    </source>
</evidence>
<dbReference type="Pfam" id="PF00224">
    <property type="entry name" value="PK"/>
    <property type="match status" value="2"/>
</dbReference>
<evidence type="ECO:0000256" key="2">
    <source>
        <dbReference type="ARBA" id="ARBA00004997"/>
    </source>
</evidence>
<dbReference type="GO" id="GO:0004743">
    <property type="term" value="F:pyruvate kinase activity"/>
    <property type="evidence" value="ECO:0007669"/>
    <property type="project" value="UniProtKB-EC"/>
</dbReference>
<keyword evidence="5 13" id="KW-0808">Transferase</keyword>
<feature type="compositionally biased region" description="Basic and acidic residues" evidence="14">
    <location>
        <begin position="15"/>
        <end position="32"/>
    </location>
</feature>
<dbReference type="PANTHER" id="PTHR11817">
    <property type="entry name" value="PYRUVATE KINASE"/>
    <property type="match status" value="1"/>
</dbReference>
<evidence type="ECO:0000256" key="4">
    <source>
        <dbReference type="ARBA" id="ARBA00012142"/>
    </source>
</evidence>
<comment type="similarity">
    <text evidence="3 13">Belongs to the pyruvate kinase family.</text>
</comment>
<keyword evidence="11 13" id="KW-0324">Glycolysis</keyword>
<dbReference type="GO" id="GO:0000287">
    <property type="term" value="F:magnesium ion binding"/>
    <property type="evidence" value="ECO:0007669"/>
    <property type="project" value="InterPro"/>
</dbReference>
<dbReference type="InParanoid" id="A0A0V0R799"/>
<dbReference type="InterPro" id="IPR015793">
    <property type="entry name" value="Pyrv_Knase_brl"/>
</dbReference>
<feature type="region of interest" description="Disordered" evidence="14">
    <location>
        <begin position="1"/>
        <end position="35"/>
    </location>
</feature>
<keyword evidence="9" id="KW-0067">ATP-binding</keyword>
<dbReference type="AlphaFoldDB" id="A0A0V0R799"/>
<dbReference type="Gene3D" id="3.20.20.60">
    <property type="entry name" value="Phosphoenolpyruvate-binding domains"/>
    <property type="match status" value="2"/>
</dbReference>
<dbReference type="Gene3D" id="3.40.1380.20">
    <property type="entry name" value="Pyruvate kinase, C-terminal domain"/>
    <property type="match status" value="1"/>
</dbReference>
<keyword evidence="10 13" id="KW-0460">Magnesium</keyword>
<dbReference type="GO" id="GO:0030955">
    <property type="term" value="F:potassium ion binding"/>
    <property type="evidence" value="ECO:0007669"/>
    <property type="project" value="InterPro"/>
</dbReference>
<dbReference type="EC" id="2.7.1.40" evidence="4 13"/>
<evidence type="ECO:0000256" key="9">
    <source>
        <dbReference type="ARBA" id="ARBA00022840"/>
    </source>
</evidence>
<dbReference type="SUPFAM" id="SSF52935">
    <property type="entry name" value="PK C-terminal domain-like"/>
    <property type="match status" value="1"/>
</dbReference>
<evidence type="ECO:0000256" key="13">
    <source>
        <dbReference type="RuleBase" id="RU000504"/>
    </source>
</evidence>
<feature type="compositionally biased region" description="Low complexity" evidence="14">
    <location>
        <begin position="310"/>
        <end position="319"/>
    </location>
</feature>
<evidence type="ECO:0000256" key="11">
    <source>
        <dbReference type="ARBA" id="ARBA00023152"/>
    </source>
</evidence>
<comment type="cofactor">
    <cofactor evidence="1">
        <name>K(+)</name>
        <dbReference type="ChEBI" id="CHEBI:29103"/>
    </cofactor>
</comment>
<sequence length="639" mass="73289">MTNRQRQSTFIQFAKSRDQLKEEQEPISDSEKNRRRTKIVATIGKKTRSYESMKKLIQAGASAFLLNLAYLSEDIKKITDFRNQLENELKTRIPITSVLRGTLTRLGDLTQAEISLKKGQTYRIITKKQIIGDNCICSVDDDNLHKKVRIGDKLLIDYGQVSFTITGLENSDQTLQTLRQENEYDEDFQKPRDIKIISKLPHIYAPYSEDGTQGSLNGQEHDKQQEQYNLNEDNNNGNNNNYPQYKENIYQKQFIMNQKNQKNKLYKVLVCRVESDCTIQSFKPVFLYISNNESKTDKNTLVKRKQSYKQIEQPSSSDSSQDEEILTPKDINDIDKCIKARVDTICLTNVRSAEDVKYVKQFLGKNSQTKIIVKIQNREAVENFDKIIKLVDGIILARSYLVIHYPVEKLFTLFKQIIQKCHSALKPIQVSCNILESMVSTLLPTTTEVGEIYNLVEQYVDGIILSQETTVGEYPTETVETLSRVMIQAENEKLKKYMENPQLRSSMSIQSSSKSQSTILNTVIFCVIEAAYRLQAKLVISFSQTGSTIVKMSKLRTPCPVLAVIPDLHLARIINNFQGVLGRYYELKKNKQDFENILPQIIKDAQKDNIIKKGDFIVVTMFDNESKGSTNTMKILICD</sequence>
<keyword evidence="8 13" id="KW-0418">Kinase</keyword>
<name>A0A0V0R799_PSEPJ</name>
<dbReference type="EMBL" id="LDAU01000034">
    <property type="protein sequence ID" value="KRX10240.1"/>
    <property type="molecule type" value="Genomic_DNA"/>
</dbReference>
<feature type="domain" description="Pyruvate kinase barrel" evidence="15">
    <location>
        <begin position="322"/>
        <end position="479"/>
    </location>
</feature>
<dbReference type="SUPFAM" id="SSF51621">
    <property type="entry name" value="Phosphoenolpyruvate/pyruvate domain"/>
    <property type="match status" value="1"/>
</dbReference>
<evidence type="ECO:0000259" key="16">
    <source>
        <dbReference type="Pfam" id="PF02887"/>
    </source>
</evidence>
<evidence type="ECO:0000256" key="14">
    <source>
        <dbReference type="SAM" id="MobiDB-lite"/>
    </source>
</evidence>
<gene>
    <name evidence="17" type="ORF">PPERSA_07325</name>
</gene>
<dbReference type="InterPro" id="IPR036918">
    <property type="entry name" value="Pyrv_Knase_C_sf"/>
</dbReference>
<dbReference type="OrthoDB" id="290852at2759"/>
<proteinExistence type="inferred from homology"/>
<keyword evidence="12 17" id="KW-0670">Pyruvate</keyword>
<evidence type="ECO:0000259" key="15">
    <source>
        <dbReference type="Pfam" id="PF00224"/>
    </source>
</evidence>
<dbReference type="GO" id="GO:0016301">
    <property type="term" value="F:kinase activity"/>
    <property type="evidence" value="ECO:0007669"/>
    <property type="project" value="UniProtKB-KW"/>
</dbReference>
<feature type="domain" description="Pyruvate kinase barrel" evidence="15">
    <location>
        <begin position="35"/>
        <end position="178"/>
    </location>
</feature>
<evidence type="ECO:0000256" key="12">
    <source>
        <dbReference type="ARBA" id="ARBA00023317"/>
    </source>
</evidence>
<dbReference type="PRINTS" id="PR01050">
    <property type="entry name" value="PYRUVTKNASE"/>
</dbReference>
<keyword evidence="18" id="KW-1185">Reference proteome</keyword>
<keyword evidence="6" id="KW-0479">Metal-binding</keyword>
<keyword evidence="7" id="KW-0547">Nucleotide-binding</keyword>
<dbReference type="GO" id="GO:0005524">
    <property type="term" value="F:ATP binding"/>
    <property type="evidence" value="ECO:0007669"/>
    <property type="project" value="UniProtKB-KW"/>
</dbReference>